<sequence length="403" mass="44276">MHFMPIIRALLRNKTGAILIAAQIAVTMTVIVNAMHIIVDRNQLMSRSSGVDEANLFYLSSTGFADNFNEQQVIQADLLKIRNTPGVIDAYQSNSVPLRGGGWSMGLATQPGNAVDSTGVAIYFADEHAINTLGVELIAGENFKPEDISWRQRSETKWPDKVIITKAMAESLFPDDWQSAVGQTAYIAETQPVTIIGIINKLQAPWNGWSGVERSLLCPQHTLFGSTRYIIRTEPGMRDKLMPQIESMLADSQQGRILRGMRTMEETRERSYRGHRGTSVVLTTLIGALMVVTGLGIVGLASFSVNRRKKQIGTRRALGANRANILHYFMVENFIITSIGVSLGALMTLGLNMLLVDMLSLTPIRWFYVPCGMLALLFIGQLAVLGPARRASMVPPAIATRTA</sequence>
<dbReference type="InterPro" id="IPR050250">
    <property type="entry name" value="Macrolide_Exporter_MacB"/>
</dbReference>
<comment type="caution">
    <text evidence="1">The sequence shown here is derived from an EMBL/GenBank/DDBJ whole genome shotgun (WGS) entry which is preliminary data.</text>
</comment>
<dbReference type="EMBL" id="JBEVCJ010000025">
    <property type="protein sequence ID" value="MET1256661.1"/>
    <property type="molecule type" value="Genomic_DNA"/>
</dbReference>
<dbReference type="InterPro" id="IPR003838">
    <property type="entry name" value="ABC3_permease_C"/>
</dbReference>
<proteinExistence type="predicted"/>
<reference evidence="1 2" key="1">
    <citation type="submission" date="2024-06" db="EMBL/GenBank/DDBJ databases">
        <authorList>
            <person name="Li F."/>
        </authorList>
    </citation>
    <scope>NUCLEOTIDE SEQUENCE [LARGE SCALE GENOMIC DNA]</scope>
    <source>
        <strain evidence="1 2">GXAS 311</strain>
    </source>
</reference>
<keyword evidence="2" id="KW-1185">Reference proteome</keyword>
<dbReference type="PANTHER" id="PTHR30572">
    <property type="entry name" value="MEMBRANE COMPONENT OF TRANSPORTER-RELATED"/>
    <property type="match status" value="1"/>
</dbReference>
<dbReference type="PANTHER" id="PTHR30572:SF4">
    <property type="entry name" value="ABC TRANSPORTER PERMEASE YTRF"/>
    <property type="match status" value="1"/>
</dbReference>
<dbReference type="Pfam" id="PF02687">
    <property type="entry name" value="FtsX"/>
    <property type="match status" value="1"/>
</dbReference>
<accession>A0ABV2BXK4</accession>
<gene>
    <name evidence="1" type="ORF">ABVT43_16085</name>
</gene>
<protein>
    <submittedName>
        <fullName evidence="1">FtsX-like permease family protein</fullName>
    </submittedName>
</protein>
<organism evidence="1 2">
    <name type="scientific">Aliikangiella maris</name>
    <dbReference type="NCBI Taxonomy" id="3162458"/>
    <lineage>
        <taxon>Bacteria</taxon>
        <taxon>Pseudomonadati</taxon>
        <taxon>Pseudomonadota</taxon>
        <taxon>Gammaproteobacteria</taxon>
        <taxon>Oceanospirillales</taxon>
        <taxon>Pleioneaceae</taxon>
        <taxon>Aliikangiella</taxon>
    </lineage>
</organism>
<dbReference type="Proteomes" id="UP001548189">
    <property type="component" value="Unassembled WGS sequence"/>
</dbReference>
<name>A0ABV2BXK4_9GAMM</name>
<evidence type="ECO:0000313" key="1">
    <source>
        <dbReference type="EMBL" id="MET1256661.1"/>
    </source>
</evidence>
<evidence type="ECO:0000313" key="2">
    <source>
        <dbReference type="Proteomes" id="UP001548189"/>
    </source>
</evidence>